<dbReference type="InterPro" id="IPR007991">
    <property type="entry name" value="RNA_pol_I_trans_ini_fac_RRN3"/>
</dbReference>
<proteinExistence type="inferred from homology"/>
<dbReference type="EMBL" id="JAPQKQ010000001">
    <property type="protein sequence ID" value="KAJ5214054.1"/>
    <property type="molecule type" value="Genomic_DNA"/>
</dbReference>
<reference evidence="3" key="2">
    <citation type="journal article" date="2023" name="IMA Fungus">
        <title>Comparative genomic study of the Penicillium genus elucidates a diverse pangenome and 15 lateral gene transfer events.</title>
        <authorList>
            <person name="Petersen C."/>
            <person name="Sorensen T."/>
            <person name="Nielsen M.R."/>
            <person name="Sondergaard T.E."/>
            <person name="Sorensen J.L."/>
            <person name="Fitzpatrick D.A."/>
            <person name="Frisvad J.C."/>
            <person name="Nielsen K.L."/>
        </authorList>
    </citation>
    <scope>NUCLEOTIDE SEQUENCE</scope>
    <source>
        <strain evidence="3">IBT 20477</strain>
    </source>
</reference>
<dbReference type="AlphaFoldDB" id="A0A9W9T997"/>
<feature type="region of interest" description="Disordered" evidence="2">
    <location>
        <begin position="67"/>
        <end position="174"/>
    </location>
</feature>
<comment type="similarity">
    <text evidence="1">Belongs to the RRN3 family.</text>
</comment>
<evidence type="ECO:0008006" key="5">
    <source>
        <dbReference type="Google" id="ProtNLM"/>
    </source>
</evidence>
<gene>
    <name evidence="3" type="ORF">N7449_001223</name>
</gene>
<dbReference type="GO" id="GO:0006361">
    <property type="term" value="P:transcription initiation at RNA polymerase I promoter"/>
    <property type="evidence" value="ECO:0007669"/>
    <property type="project" value="InterPro"/>
</dbReference>
<feature type="region of interest" description="Disordered" evidence="2">
    <location>
        <begin position="592"/>
        <end position="615"/>
    </location>
</feature>
<dbReference type="GO" id="GO:0001042">
    <property type="term" value="F:RNA polymerase I core binding"/>
    <property type="evidence" value="ECO:0007669"/>
    <property type="project" value="TreeGrafter"/>
</dbReference>
<organism evidence="3 4">
    <name type="scientific">Penicillium cf. viridicatum</name>
    <dbReference type="NCBI Taxonomy" id="2972119"/>
    <lineage>
        <taxon>Eukaryota</taxon>
        <taxon>Fungi</taxon>
        <taxon>Dikarya</taxon>
        <taxon>Ascomycota</taxon>
        <taxon>Pezizomycotina</taxon>
        <taxon>Eurotiomycetes</taxon>
        <taxon>Eurotiomycetidae</taxon>
        <taxon>Eurotiales</taxon>
        <taxon>Aspergillaceae</taxon>
        <taxon>Penicillium</taxon>
    </lineage>
</organism>
<accession>A0A9W9T997</accession>
<dbReference type="Proteomes" id="UP001150942">
    <property type="component" value="Unassembled WGS sequence"/>
</dbReference>
<evidence type="ECO:0000256" key="1">
    <source>
        <dbReference type="ARBA" id="ARBA00010098"/>
    </source>
</evidence>
<evidence type="ECO:0000313" key="3">
    <source>
        <dbReference type="EMBL" id="KAJ5214054.1"/>
    </source>
</evidence>
<feature type="region of interest" description="Disordered" evidence="2">
    <location>
        <begin position="287"/>
        <end position="346"/>
    </location>
</feature>
<keyword evidence="4" id="KW-1185">Reference proteome</keyword>
<feature type="region of interest" description="Disordered" evidence="2">
    <location>
        <begin position="1"/>
        <end position="26"/>
    </location>
</feature>
<evidence type="ECO:0000313" key="4">
    <source>
        <dbReference type="Proteomes" id="UP001150942"/>
    </source>
</evidence>
<feature type="region of interest" description="Disordered" evidence="2">
    <location>
        <begin position="917"/>
        <end position="947"/>
    </location>
</feature>
<evidence type="ECO:0000256" key="2">
    <source>
        <dbReference type="SAM" id="MobiDB-lite"/>
    </source>
</evidence>
<dbReference type="GO" id="GO:0005634">
    <property type="term" value="C:nucleus"/>
    <property type="evidence" value="ECO:0007669"/>
    <property type="project" value="TreeGrafter"/>
</dbReference>
<protein>
    <recommendedName>
        <fullName evidence="5">RNA polymerase I-specific transcription initiation factor RRN3</fullName>
    </recommendedName>
</protein>
<feature type="compositionally biased region" description="Low complexity" evidence="2">
    <location>
        <begin position="81"/>
        <end position="94"/>
    </location>
</feature>
<dbReference type="GO" id="GO:0001181">
    <property type="term" value="F:RNA polymerase I general transcription initiation factor activity"/>
    <property type="evidence" value="ECO:0007669"/>
    <property type="project" value="InterPro"/>
</dbReference>
<feature type="compositionally biased region" description="Basic and acidic residues" evidence="2">
    <location>
        <begin position="302"/>
        <end position="311"/>
    </location>
</feature>
<reference evidence="3" key="1">
    <citation type="submission" date="2022-11" db="EMBL/GenBank/DDBJ databases">
        <authorList>
            <person name="Petersen C."/>
        </authorList>
    </citation>
    <scope>NUCLEOTIDE SEQUENCE</scope>
    <source>
        <strain evidence="3">IBT 20477</strain>
    </source>
</reference>
<dbReference type="OrthoDB" id="26970at2759"/>
<dbReference type="PANTHER" id="PTHR12790">
    <property type="entry name" value="TRANSCRIPTION INITIATION FACTOR IA RRN3"/>
    <property type="match status" value="1"/>
</dbReference>
<dbReference type="PANTHER" id="PTHR12790:SF0">
    <property type="entry name" value="RNA POLYMERASE I-SPECIFIC TRANSCRIPTION INITIATION FACTOR RRN3-RELATED"/>
    <property type="match status" value="1"/>
</dbReference>
<comment type="caution">
    <text evidence="3">The sequence shown here is derived from an EMBL/GenBank/DDBJ whole genome shotgun (WGS) entry which is preliminary data.</text>
</comment>
<feature type="compositionally biased region" description="Low complexity" evidence="2">
    <location>
        <begin position="120"/>
        <end position="133"/>
    </location>
</feature>
<sequence>MSTLTRAFTRRNKRPEVSAPMPYRGEGHVRLNSASIKRSNISGPVQLLSTTNMLAYDAPDINHISGSSSASSLGSRDDSDAAFSPQSYASSMSSPDVSPYESSPIDPNPLTSYFPKRTATVTSHPRSSTSSSTADAPLVPKRALSHTKRSHQELAHKRSVSRMSPPPLNAARSTPAIRASQEFFQAEPHPFGKELEQVNEVVEEFGGFNMLDDEERILYAKGLKKFSVEDYLVEVEELYGSIFEDTQPVLHPFFLAFGHGLPCHDFTQTGATVHTYDISIQNASKIFPSSDSQNLESSSRGRRLETQDERNGPPPSPSSSQADDATQAVPPNKKRPRVQFDQDVKIHDVTSSEKSLALVREEVRAAIHRHVTMSESEGYDRIKGMFSADPTKQDDGSLLAYESPTHASLRNHLLGLISHVASLDRSCSGLVHAIINSEWLGRDESYVKLYIRFLGNLAAAQGTFLGPVLKMLATNLGSIPRGLGRLPGYAVVSPSEMHTRVHMAMRHVLRLIPAGSGSLSPILSTQFPFDSDSASANIAYTRNLIQIITYAPELQSDILALITEKLVKVDVEIQVDMEDFEEEVGEEILDEVDDEEDDDASVASEESEDDDTKGAKKIKDNILKVDGMIDILFEYFSPPFTSGTLDDQENALDLLLSHFQTIILPTYRSRHSQFLLFHFSQASPVLVDRFASTFVQLIFNKLQPGILRQSAAAYLASFVARGAHISGEVVRDVFDLLLTHLNSLRMDYEDSCRGPDLRRYGPFYSTAQALLYIFCFRWRDLTTAAIDGDTPDQVDELEPGQIAFSPNIKEFLHKCIYSRLNPLKVCSPAIVAEFARIAHHFQFLYVYPLLETNKRIRVTAFRNLSNLSDPRFSHVGREIRAGDNIGYQLDAYFPFDPYQLPRSRRWLEGDYVEWRGIPGLDDANESDSGADESDDESGDDVTETDEE</sequence>
<feature type="compositionally biased region" description="Acidic residues" evidence="2">
    <location>
        <begin position="922"/>
        <end position="947"/>
    </location>
</feature>
<name>A0A9W9T997_9EURO</name>
<feature type="compositionally biased region" description="Acidic residues" evidence="2">
    <location>
        <begin position="592"/>
        <end position="611"/>
    </location>
</feature>
<dbReference type="Pfam" id="PF05327">
    <property type="entry name" value="RRN3"/>
    <property type="match status" value="1"/>
</dbReference>
<feature type="compositionally biased region" description="Polar residues" evidence="2">
    <location>
        <begin position="287"/>
        <end position="298"/>
    </location>
</feature>